<dbReference type="OrthoDB" id="1879366at2759"/>
<keyword evidence="7" id="KW-0521">NADP</keyword>
<evidence type="ECO:0000256" key="1">
    <source>
        <dbReference type="ARBA" id="ARBA00001947"/>
    </source>
</evidence>
<dbReference type="EMBL" id="HG793125">
    <property type="protein sequence ID" value="CDK24807.1"/>
    <property type="molecule type" value="Genomic_DNA"/>
</dbReference>
<dbReference type="InterPro" id="IPR011032">
    <property type="entry name" value="GroES-like_sf"/>
</dbReference>
<evidence type="ECO:0000256" key="6">
    <source>
        <dbReference type="ARBA" id="ARBA00022833"/>
    </source>
</evidence>
<dbReference type="PROSITE" id="PS00059">
    <property type="entry name" value="ADH_ZINC"/>
    <property type="match status" value="1"/>
</dbReference>
<evidence type="ECO:0000256" key="11">
    <source>
        <dbReference type="RuleBase" id="RU361277"/>
    </source>
</evidence>
<dbReference type="GeneID" id="34518210"/>
<dbReference type="STRING" id="1382522.W6MJU7"/>
<dbReference type="InterPro" id="IPR013149">
    <property type="entry name" value="ADH-like_C"/>
</dbReference>
<dbReference type="Pfam" id="PF00107">
    <property type="entry name" value="ADH_zinc_N"/>
    <property type="match status" value="1"/>
</dbReference>
<dbReference type="GO" id="GO:0006066">
    <property type="term" value="P:alcohol metabolic process"/>
    <property type="evidence" value="ECO:0007669"/>
    <property type="project" value="UniProtKB-ARBA"/>
</dbReference>
<dbReference type="InterPro" id="IPR029752">
    <property type="entry name" value="D-isomer_DH_CS1"/>
</dbReference>
<dbReference type="Pfam" id="PF08240">
    <property type="entry name" value="ADH_N"/>
    <property type="match status" value="1"/>
</dbReference>
<evidence type="ECO:0000256" key="7">
    <source>
        <dbReference type="ARBA" id="ARBA00022857"/>
    </source>
</evidence>
<keyword evidence="6 11" id="KW-0862">Zinc</keyword>
<protein>
    <recommendedName>
        <fullName evidence="9">alcohol dehydrogenase (NADP(+))</fullName>
        <ecNumber evidence="9">1.1.1.2</ecNumber>
    </recommendedName>
</protein>
<dbReference type="InterPro" id="IPR047109">
    <property type="entry name" value="CAD-like"/>
</dbReference>
<sequence>MVYPETFSGFAVTDCDKWSEATKIEFTPKKLGDYDVDIKISACGVCGSDVHTVKAGWSKPDLPVIPGHEIVGKVVAVGPKVDDFQIGQRVGCGAQIWSCGTCIDCKSDNETYCPQMVDTYNDHYPDGDKTWGGYSSHVRAHRHWVFPLPENLSDSDVAPMLCAGITTYSPLVRNGAGPGKSVGVIGIGGLGHFAIMWAKALGATVYTFSRTSDKKQVATELGSDYFIPTWEEKDFATKYARKLDVIIQCGNSSEGFDVGSYMRTLKVHGKLVTVGLPEDNLQVSVGDIFGNGALFGASHLGSRKEMLDMLDLASKKGIKCWYEDIPISEEGVKKALVGCHENKPRFRYVLTDYQKIFGQE</sequence>
<feature type="domain" description="Enoyl reductase (ER)" evidence="12">
    <location>
        <begin position="21"/>
        <end position="336"/>
    </location>
</feature>
<dbReference type="AlphaFoldDB" id="W6MJU7"/>
<comment type="similarity">
    <text evidence="2 11">Belongs to the zinc-containing alcohol dehydrogenase family.</text>
</comment>
<dbReference type="HOGENOM" id="CLU_026673_20_2_1"/>
<organism evidence="13 14">
    <name type="scientific">Kuraishia capsulata CBS 1993</name>
    <dbReference type="NCBI Taxonomy" id="1382522"/>
    <lineage>
        <taxon>Eukaryota</taxon>
        <taxon>Fungi</taxon>
        <taxon>Dikarya</taxon>
        <taxon>Ascomycota</taxon>
        <taxon>Saccharomycotina</taxon>
        <taxon>Pichiomycetes</taxon>
        <taxon>Pichiales</taxon>
        <taxon>Pichiaceae</taxon>
        <taxon>Kuraishia</taxon>
    </lineage>
</organism>
<gene>
    <name evidence="13" type="ORF">KUCA_T00000774001</name>
</gene>
<evidence type="ECO:0000256" key="2">
    <source>
        <dbReference type="ARBA" id="ARBA00008072"/>
    </source>
</evidence>
<dbReference type="FunFam" id="3.40.50.720:FF:000158">
    <property type="entry name" value="Zinc-binding alcohol dehydrogenase"/>
    <property type="match status" value="1"/>
</dbReference>
<keyword evidence="4" id="KW-0597">Phosphoprotein</keyword>
<keyword evidence="14" id="KW-1185">Reference proteome</keyword>
<dbReference type="PROSITE" id="PS00065">
    <property type="entry name" value="D_2_HYDROXYACID_DH_1"/>
    <property type="match status" value="1"/>
</dbReference>
<keyword evidence="8" id="KW-0560">Oxidoreductase</keyword>
<dbReference type="GO" id="GO:0008106">
    <property type="term" value="F:alcohol dehydrogenase (NADP+) activity"/>
    <property type="evidence" value="ECO:0007669"/>
    <property type="project" value="UniProtKB-EC"/>
</dbReference>
<comment type="catalytic activity">
    <reaction evidence="10">
        <text>a primary alcohol + NADP(+) = an aldehyde + NADPH + H(+)</text>
        <dbReference type="Rhea" id="RHEA:15937"/>
        <dbReference type="ChEBI" id="CHEBI:15378"/>
        <dbReference type="ChEBI" id="CHEBI:15734"/>
        <dbReference type="ChEBI" id="CHEBI:17478"/>
        <dbReference type="ChEBI" id="CHEBI:57783"/>
        <dbReference type="ChEBI" id="CHEBI:58349"/>
        <dbReference type="EC" id="1.1.1.2"/>
    </reaction>
    <physiologicalReaction direction="left-to-right" evidence="10">
        <dbReference type="Rhea" id="RHEA:15938"/>
    </physiologicalReaction>
    <physiologicalReaction direction="right-to-left" evidence="10">
        <dbReference type="Rhea" id="RHEA:15939"/>
    </physiologicalReaction>
</comment>
<dbReference type="SUPFAM" id="SSF50129">
    <property type="entry name" value="GroES-like"/>
    <property type="match status" value="1"/>
</dbReference>
<evidence type="ECO:0000256" key="4">
    <source>
        <dbReference type="ARBA" id="ARBA00022553"/>
    </source>
</evidence>
<evidence type="ECO:0000256" key="10">
    <source>
        <dbReference type="ARBA" id="ARBA00050997"/>
    </source>
</evidence>
<evidence type="ECO:0000313" key="14">
    <source>
        <dbReference type="Proteomes" id="UP000019384"/>
    </source>
</evidence>
<reference evidence="13" key="2">
    <citation type="submission" date="2014-02" db="EMBL/GenBank/DDBJ databases">
        <title>Complete DNA sequence of /Kuraishia capsulata/ illustrates novel genomic features among budding yeasts (/Saccharomycotina/).</title>
        <authorList>
            <person name="Morales L."/>
            <person name="Noel B."/>
            <person name="Porcel B."/>
            <person name="Marcet-Houben M."/>
            <person name="Hullo M-F."/>
            <person name="Sacerdot C."/>
            <person name="Tekaia F."/>
            <person name="Leh-Louis V."/>
            <person name="Despons L."/>
            <person name="Khanna V."/>
            <person name="Aury J-M."/>
            <person name="Barbe V."/>
            <person name="Couloux A."/>
            <person name="Labadie K."/>
            <person name="Pelletier E."/>
            <person name="Souciet J-L."/>
            <person name="Boekhout T."/>
            <person name="Gabaldon T."/>
            <person name="Wincker P."/>
            <person name="Dujon B."/>
        </authorList>
    </citation>
    <scope>NUCLEOTIDE SEQUENCE</scope>
    <source>
        <strain evidence="13">CBS 1993</strain>
    </source>
</reference>
<name>W6MJU7_9ASCO</name>
<evidence type="ECO:0000256" key="8">
    <source>
        <dbReference type="ARBA" id="ARBA00023002"/>
    </source>
</evidence>
<evidence type="ECO:0000259" key="12">
    <source>
        <dbReference type="SMART" id="SM00829"/>
    </source>
</evidence>
<accession>W6MJU7</accession>
<dbReference type="InterPro" id="IPR002328">
    <property type="entry name" value="ADH_Zn_CS"/>
</dbReference>
<dbReference type="EC" id="1.1.1.2" evidence="9"/>
<dbReference type="InterPro" id="IPR013154">
    <property type="entry name" value="ADH-like_N"/>
</dbReference>
<dbReference type="InterPro" id="IPR020843">
    <property type="entry name" value="ER"/>
</dbReference>
<comment type="cofactor">
    <cofactor evidence="1 11">
        <name>Zn(2+)</name>
        <dbReference type="ChEBI" id="CHEBI:29105"/>
    </cofactor>
</comment>
<dbReference type="SUPFAM" id="SSF51735">
    <property type="entry name" value="NAD(P)-binding Rossmann-fold domains"/>
    <property type="match status" value="1"/>
</dbReference>
<dbReference type="SMART" id="SM00829">
    <property type="entry name" value="PKS_ER"/>
    <property type="match status" value="1"/>
</dbReference>
<dbReference type="InterPro" id="IPR036291">
    <property type="entry name" value="NAD(P)-bd_dom_sf"/>
</dbReference>
<dbReference type="CDD" id="cd05283">
    <property type="entry name" value="CAD1"/>
    <property type="match status" value="1"/>
</dbReference>
<evidence type="ECO:0000313" key="13">
    <source>
        <dbReference type="EMBL" id="CDK24807.1"/>
    </source>
</evidence>
<evidence type="ECO:0000256" key="9">
    <source>
        <dbReference type="ARBA" id="ARBA00024074"/>
    </source>
</evidence>
<dbReference type="Gene3D" id="3.40.50.720">
    <property type="entry name" value="NAD(P)-binding Rossmann-like Domain"/>
    <property type="match status" value="1"/>
</dbReference>
<keyword evidence="5 11" id="KW-0479">Metal-binding</keyword>
<dbReference type="RefSeq" id="XP_022456822.1">
    <property type="nucleotide sequence ID" value="XM_022605344.1"/>
</dbReference>
<dbReference type="Gene3D" id="3.90.180.10">
    <property type="entry name" value="Medium-chain alcohol dehydrogenases, catalytic domain"/>
    <property type="match status" value="1"/>
</dbReference>
<evidence type="ECO:0000256" key="3">
    <source>
        <dbReference type="ARBA" id="ARBA00011738"/>
    </source>
</evidence>
<dbReference type="GO" id="GO:0008270">
    <property type="term" value="F:zinc ion binding"/>
    <property type="evidence" value="ECO:0007669"/>
    <property type="project" value="InterPro"/>
</dbReference>
<reference evidence="13" key="1">
    <citation type="submission" date="2013-12" db="EMBL/GenBank/DDBJ databases">
        <authorList>
            <person name="Genoscope - CEA"/>
        </authorList>
    </citation>
    <scope>NUCLEOTIDE SEQUENCE</scope>
    <source>
        <strain evidence="13">CBS 1993</strain>
    </source>
</reference>
<proteinExistence type="inferred from homology"/>
<dbReference type="Proteomes" id="UP000019384">
    <property type="component" value="Unassembled WGS sequence"/>
</dbReference>
<dbReference type="PANTHER" id="PTHR42683">
    <property type="entry name" value="ALDEHYDE REDUCTASE"/>
    <property type="match status" value="1"/>
</dbReference>
<comment type="subunit">
    <text evidence="3">Homodimer.</text>
</comment>
<evidence type="ECO:0000256" key="5">
    <source>
        <dbReference type="ARBA" id="ARBA00022723"/>
    </source>
</evidence>